<dbReference type="InterPro" id="IPR008254">
    <property type="entry name" value="Flavodoxin/NO_synth"/>
</dbReference>
<evidence type="ECO:0000313" key="8">
    <source>
        <dbReference type="EMBL" id="OWQ55599.1"/>
    </source>
</evidence>
<dbReference type="OrthoDB" id="9816402at2"/>
<keyword evidence="1" id="KW-0285">Flavoprotein</keyword>
<dbReference type="GO" id="GO:0003958">
    <property type="term" value="F:NADPH-hemoprotein reductase activity"/>
    <property type="evidence" value="ECO:0007669"/>
    <property type="project" value="UniProtKB-EC"/>
</dbReference>
<evidence type="ECO:0000256" key="5">
    <source>
        <dbReference type="SAM" id="Phobius"/>
    </source>
</evidence>
<comment type="caution">
    <text evidence="8">The sequence shown here is derived from an EMBL/GenBank/DDBJ whole genome shotgun (WGS) entry which is preliminary data.</text>
</comment>
<evidence type="ECO:0000259" key="6">
    <source>
        <dbReference type="PROSITE" id="PS50902"/>
    </source>
</evidence>
<keyword evidence="5" id="KW-1133">Transmembrane helix</keyword>
<evidence type="ECO:0000259" key="7">
    <source>
        <dbReference type="PROSITE" id="PS51384"/>
    </source>
</evidence>
<feature type="transmembrane region" description="Helical" evidence="5">
    <location>
        <begin position="9"/>
        <end position="27"/>
    </location>
</feature>
<dbReference type="InterPro" id="IPR017938">
    <property type="entry name" value="Riboflavin_synthase-like_b-brl"/>
</dbReference>
<dbReference type="GO" id="GO:0050660">
    <property type="term" value="F:flavin adenine dinucleotide binding"/>
    <property type="evidence" value="ECO:0007669"/>
    <property type="project" value="TreeGrafter"/>
</dbReference>
<dbReference type="Gene3D" id="3.40.50.360">
    <property type="match status" value="1"/>
</dbReference>
<dbReference type="Pfam" id="PF00258">
    <property type="entry name" value="Flavodoxin_1"/>
    <property type="match status" value="1"/>
</dbReference>
<dbReference type="EC" id="1.6.2.4" evidence="4"/>
<evidence type="ECO:0000256" key="1">
    <source>
        <dbReference type="ARBA" id="ARBA00022630"/>
    </source>
</evidence>
<dbReference type="EMBL" id="NIVS01000011">
    <property type="protein sequence ID" value="OWQ55599.1"/>
    <property type="molecule type" value="Genomic_DNA"/>
</dbReference>
<reference evidence="8 9" key="1">
    <citation type="submission" date="2017-06" db="EMBL/GenBank/DDBJ databases">
        <authorList>
            <person name="Kim H.J."/>
            <person name="Triplett B.A."/>
        </authorList>
    </citation>
    <scope>NUCLEOTIDE SEQUENCE [LARGE SCALE GENOMIC DNA]</scope>
    <source>
        <strain evidence="8 9">13146</strain>
    </source>
</reference>
<dbReference type="CDD" id="cd06200">
    <property type="entry name" value="SiR_like1"/>
    <property type="match status" value="1"/>
</dbReference>
<evidence type="ECO:0000256" key="2">
    <source>
        <dbReference type="ARBA" id="ARBA00022643"/>
    </source>
</evidence>
<dbReference type="InterPro" id="IPR039261">
    <property type="entry name" value="FNR_nucleotide-bd"/>
</dbReference>
<keyword evidence="3" id="KW-0813">Transport</keyword>
<dbReference type="AlphaFoldDB" id="A0A246HPU8"/>
<dbReference type="PANTHER" id="PTHR19384">
    <property type="entry name" value="NITRIC OXIDE SYNTHASE-RELATED"/>
    <property type="match status" value="1"/>
</dbReference>
<dbReference type="GO" id="GO:0010181">
    <property type="term" value="F:FMN binding"/>
    <property type="evidence" value="ECO:0007669"/>
    <property type="project" value="InterPro"/>
</dbReference>
<protein>
    <recommendedName>
        <fullName evidence="4">NADPH--hemoprotein reductase</fullName>
        <ecNumber evidence="4">1.6.2.4</ecNumber>
    </recommendedName>
</protein>
<dbReference type="Gene3D" id="3.40.50.80">
    <property type="entry name" value="Nucleotide-binding domain of ferredoxin-NADP reductase (FNR) module"/>
    <property type="match status" value="1"/>
</dbReference>
<gene>
    <name evidence="8" type="ORF">CEE60_04735</name>
</gene>
<feature type="domain" description="FAD-binding FR-type" evidence="7">
    <location>
        <begin position="233"/>
        <end position="400"/>
    </location>
</feature>
<keyword evidence="3" id="KW-0249">Electron transport</keyword>
<sequence>MSLRPSRSWWGNVVVMVLLGAIAWALLRLHLGDAWWQSAPLASHWRWAAGSLVLYAALCTLIWWRGRPRRERVADNGPTPILLVWASQTGFAQQLCERSAEALRAAGLPVRIRALHAVTAELLQRSAQVLFVVSTTGEGDAPDHALPFLRKVMPQALALPQLQYGVLALGDRSYGHFCAFGHRLDAWLRQRGAHPLFDTVEVDNADPGALRHWQQLLGQLGGEATELPDWTPAEYLPWQLQARHLENPGSPGAPTYRVTLVPADGVLPVWQAGDVVEIGPQHAAADVEAWLGATPWDGDTLIDGQPLRVHLARAHLPSEEERPAFADADALVTALRPLPHREYSIASLPAEGQVQLLLRRQLRPDGTPGLGSGWLCDHAALEGRIDLRFRSNPNFHGVPAATPLILIGNGTGIAGLRAHLRERISAGARRNWLLFGERTAAHDFFFGDDLRAWQRDGWIARLDTVFSRDGGEHHYVQDRLQAQIHTLQQWVHDGATILVCGSLQGMAPAVDAVIEQALGRDGKEALIVAGRYRRDVY</sequence>
<dbReference type="InterPro" id="IPR029039">
    <property type="entry name" value="Flavoprotein-like_sf"/>
</dbReference>
<dbReference type="InterPro" id="IPR017927">
    <property type="entry name" value="FAD-bd_FR_type"/>
</dbReference>
<name>A0A246HPU8_STEMA</name>
<accession>A0A246HPU8</accession>
<dbReference type="Proteomes" id="UP000198157">
    <property type="component" value="Unassembled WGS sequence"/>
</dbReference>
<dbReference type="PRINTS" id="PR00369">
    <property type="entry name" value="FLAVODOXIN"/>
</dbReference>
<feature type="transmembrane region" description="Helical" evidence="5">
    <location>
        <begin position="47"/>
        <end position="64"/>
    </location>
</feature>
<proteinExistence type="predicted"/>
<dbReference type="PROSITE" id="PS51384">
    <property type="entry name" value="FAD_FR"/>
    <property type="match status" value="1"/>
</dbReference>
<keyword evidence="5" id="KW-0812">Transmembrane</keyword>
<keyword evidence="5" id="KW-0472">Membrane</keyword>
<dbReference type="PRINTS" id="PR00371">
    <property type="entry name" value="FPNCR"/>
</dbReference>
<evidence type="ECO:0000313" key="9">
    <source>
        <dbReference type="Proteomes" id="UP000198157"/>
    </source>
</evidence>
<dbReference type="PANTHER" id="PTHR19384:SF17">
    <property type="entry name" value="NADPH--CYTOCHROME P450 REDUCTASE"/>
    <property type="match status" value="1"/>
</dbReference>
<dbReference type="Pfam" id="PF00175">
    <property type="entry name" value="NAD_binding_1"/>
    <property type="match status" value="1"/>
</dbReference>
<keyword evidence="2" id="KW-0288">FMN</keyword>
<evidence type="ECO:0000256" key="4">
    <source>
        <dbReference type="ARBA" id="ARBA00023797"/>
    </source>
</evidence>
<evidence type="ECO:0000256" key="3">
    <source>
        <dbReference type="ARBA" id="ARBA00022982"/>
    </source>
</evidence>
<dbReference type="SUPFAM" id="SSF63380">
    <property type="entry name" value="Riboflavin synthase domain-like"/>
    <property type="match status" value="1"/>
</dbReference>
<dbReference type="SUPFAM" id="SSF52218">
    <property type="entry name" value="Flavoproteins"/>
    <property type="match status" value="1"/>
</dbReference>
<organism evidence="8 9">
    <name type="scientific">Stenotrophomonas maltophilia</name>
    <name type="common">Pseudomonas maltophilia</name>
    <name type="synonym">Xanthomonas maltophilia</name>
    <dbReference type="NCBI Taxonomy" id="40324"/>
    <lineage>
        <taxon>Bacteria</taxon>
        <taxon>Pseudomonadati</taxon>
        <taxon>Pseudomonadota</taxon>
        <taxon>Gammaproteobacteria</taxon>
        <taxon>Lysobacterales</taxon>
        <taxon>Lysobacteraceae</taxon>
        <taxon>Stenotrophomonas</taxon>
        <taxon>Stenotrophomonas maltophilia group</taxon>
    </lineage>
</organism>
<dbReference type="InterPro" id="IPR001709">
    <property type="entry name" value="Flavoprot_Pyr_Nucl_cyt_Rdtase"/>
</dbReference>
<dbReference type="InterPro" id="IPR001433">
    <property type="entry name" value="OxRdtase_FAD/NAD-bd"/>
</dbReference>
<dbReference type="GO" id="GO:0005829">
    <property type="term" value="C:cytosol"/>
    <property type="evidence" value="ECO:0007669"/>
    <property type="project" value="TreeGrafter"/>
</dbReference>
<dbReference type="PROSITE" id="PS50902">
    <property type="entry name" value="FLAVODOXIN_LIKE"/>
    <property type="match status" value="1"/>
</dbReference>
<dbReference type="SUPFAM" id="SSF52343">
    <property type="entry name" value="Ferredoxin reductase-like, C-terminal NADP-linked domain"/>
    <property type="match status" value="1"/>
</dbReference>
<dbReference type="InterPro" id="IPR001094">
    <property type="entry name" value="Flavdoxin-like"/>
</dbReference>
<feature type="domain" description="Flavodoxin-like" evidence="6">
    <location>
        <begin position="81"/>
        <end position="218"/>
    </location>
</feature>